<feature type="transmembrane region" description="Helical" evidence="6">
    <location>
        <begin position="27"/>
        <end position="47"/>
    </location>
</feature>
<feature type="domain" description="Lipid desaturase" evidence="7">
    <location>
        <begin position="69"/>
        <end position="241"/>
    </location>
</feature>
<feature type="transmembrane region" description="Helical" evidence="6">
    <location>
        <begin position="146"/>
        <end position="164"/>
    </location>
</feature>
<dbReference type="InterPro" id="IPR019547">
    <property type="entry name" value="Lipid_desat"/>
</dbReference>
<comment type="subcellular location">
    <subcellularLocation>
        <location evidence="1">Membrane</location>
        <topology evidence="1">Multi-pass membrane protein</topology>
    </subcellularLocation>
</comment>
<evidence type="ECO:0000259" key="7">
    <source>
        <dbReference type="Pfam" id="PF10520"/>
    </source>
</evidence>
<protein>
    <submittedName>
        <fullName evidence="8">Carotenoid synthesis regulator CarF</fullName>
    </submittedName>
</protein>
<name>A0A369KQ24_9BACT</name>
<dbReference type="Pfam" id="PF10520">
    <property type="entry name" value="Lipid_desat"/>
    <property type="match status" value="1"/>
</dbReference>
<evidence type="ECO:0000256" key="2">
    <source>
        <dbReference type="ARBA" id="ARBA00007620"/>
    </source>
</evidence>
<evidence type="ECO:0000313" key="9">
    <source>
        <dbReference type="Proteomes" id="UP000253934"/>
    </source>
</evidence>
<sequence>MDNQNKILIKEMVQLDSTDLAKGYPKWFRFIEIVGLILFFLLITLIFKKILFLSFELWFLFVPALFLGWIFSDFLAGVVHWAGDTWGSVDVPILGPALIRPFREHHVDPTSITRHDFIETNAASALAGIPVLSLCLLMNVGPELKLNSFLVFFIFSMIFFVFFTNQIHKWSHTSNPNKIIKFLQKYHILLNPNHHNIHHTPPFNKYYCITSGWLNPILNRIQFFPRMEIVITKFTKALPRREDLGTTVAERLFEVSQSSPISKIHE</sequence>
<feature type="transmembrane region" description="Helical" evidence="6">
    <location>
        <begin position="59"/>
        <end position="82"/>
    </location>
</feature>
<dbReference type="GO" id="GO:0016491">
    <property type="term" value="F:oxidoreductase activity"/>
    <property type="evidence" value="ECO:0007669"/>
    <property type="project" value="TreeGrafter"/>
</dbReference>
<dbReference type="InterPro" id="IPR052601">
    <property type="entry name" value="Plasmalogen_desaturase"/>
</dbReference>
<keyword evidence="4 6" id="KW-1133">Transmembrane helix</keyword>
<dbReference type="EMBL" id="QOVW01000071">
    <property type="protein sequence ID" value="RDB35928.1"/>
    <property type="molecule type" value="Genomic_DNA"/>
</dbReference>
<keyword evidence="9" id="KW-1185">Reference proteome</keyword>
<keyword evidence="5 6" id="KW-0472">Membrane</keyword>
<dbReference type="AlphaFoldDB" id="A0A369KQ24"/>
<dbReference type="GO" id="GO:0016020">
    <property type="term" value="C:membrane"/>
    <property type="evidence" value="ECO:0007669"/>
    <property type="project" value="UniProtKB-SubCell"/>
</dbReference>
<dbReference type="RefSeq" id="WP_338637446.1">
    <property type="nucleotide sequence ID" value="NZ_CP146516.1"/>
</dbReference>
<keyword evidence="3 6" id="KW-0812">Transmembrane</keyword>
<gene>
    <name evidence="8" type="ORF">DCC88_07720</name>
</gene>
<organism evidence="8 9">
    <name type="scientific">Spirobacillus cienkowskii</name>
    <dbReference type="NCBI Taxonomy" id="495820"/>
    <lineage>
        <taxon>Bacteria</taxon>
        <taxon>Pseudomonadati</taxon>
        <taxon>Bdellovibrionota</taxon>
        <taxon>Oligoflexia</taxon>
        <taxon>Silvanigrellales</taxon>
        <taxon>Spirobacillus</taxon>
    </lineage>
</organism>
<evidence type="ECO:0000313" key="8">
    <source>
        <dbReference type="EMBL" id="RDB35928.1"/>
    </source>
</evidence>
<accession>A0A369KQ24</accession>
<proteinExistence type="inferred from homology"/>
<evidence type="ECO:0000256" key="5">
    <source>
        <dbReference type="ARBA" id="ARBA00023136"/>
    </source>
</evidence>
<dbReference type="PANTHER" id="PTHR48177:SF1">
    <property type="entry name" value="PLASMANYLETHANOLAMINE DESATURASE 1"/>
    <property type="match status" value="1"/>
</dbReference>
<reference evidence="8" key="1">
    <citation type="submission" date="2018-04" db="EMBL/GenBank/DDBJ databases">
        <title>Draft genome sequence of the Candidatus Spirobacillus cienkowskii, a pathogen of freshwater Daphnia species, reconstructed from hemolymph metagenomic reads.</title>
        <authorList>
            <person name="Bresciani L."/>
            <person name="Lemos L.N."/>
            <person name="Wale N."/>
            <person name="Lin J.Y."/>
            <person name="Fernandes G.R."/>
            <person name="Duffy M.A."/>
            <person name="Rodrigues J.M."/>
        </authorList>
    </citation>
    <scope>NUCLEOTIDE SEQUENCE [LARGE SCALE GENOMIC DNA]</scope>
    <source>
        <strain evidence="8">Binning01</strain>
    </source>
</reference>
<evidence type="ECO:0000256" key="4">
    <source>
        <dbReference type="ARBA" id="ARBA00022989"/>
    </source>
</evidence>
<evidence type="ECO:0000256" key="1">
    <source>
        <dbReference type="ARBA" id="ARBA00004141"/>
    </source>
</evidence>
<dbReference type="PANTHER" id="PTHR48177">
    <property type="entry name" value="TRANSMEMBRANE PROTEIN 189"/>
    <property type="match status" value="1"/>
</dbReference>
<evidence type="ECO:0000256" key="3">
    <source>
        <dbReference type="ARBA" id="ARBA00022692"/>
    </source>
</evidence>
<comment type="caution">
    <text evidence="8">The sequence shown here is derived from an EMBL/GenBank/DDBJ whole genome shotgun (WGS) entry which is preliminary data.</text>
</comment>
<comment type="similarity">
    <text evidence="2">Belongs to the fatty acid desaturase CarF family.</text>
</comment>
<dbReference type="Proteomes" id="UP000253934">
    <property type="component" value="Unassembled WGS sequence"/>
</dbReference>
<evidence type="ECO:0000256" key="6">
    <source>
        <dbReference type="SAM" id="Phobius"/>
    </source>
</evidence>